<evidence type="ECO:0000313" key="1">
    <source>
        <dbReference type="EMBL" id="AAU84553.1"/>
    </source>
</evidence>
<protein>
    <submittedName>
        <fullName evidence="1">Uncharacterized protein</fullName>
    </submittedName>
</protein>
<dbReference type="AlphaFoldDB" id="Q5Y1C0"/>
<reference evidence="1" key="1">
    <citation type="journal article" date="2005" name="Environ. Microbiol.">
        <title>Potential photosynthesis gene recombination between Prochlorococcus and Synechococcus via viral intermediates.</title>
        <authorList>
            <person name="Zeidner G."/>
            <person name="Bielawski J.P."/>
            <person name="Shmoish M."/>
            <person name="Scanlan D.J."/>
            <person name="Sabehi G."/>
            <person name="Beja O."/>
        </authorList>
    </citation>
    <scope>NUCLEOTIDE SEQUENCE</scope>
    <source>
        <strain evidence="1">1</strain>
    </source>
</reference>
<proteinExistence type="predicted"/>
<organism evidence="1">
    <name type="scientific">uncultured organism BAC21E04</name>
    <dbReference type="NCBI Taxonomy" id="382346"/>
    <lineage>
        <taxon>unclassified sequences</taxon>
        <taxon>environmental samples</taxon>
    </lineage>
</organism>
<dbReference type="EMBL" id="AY713439">
    <property type="protein sequence ID" value="AAU84553.1"/>
    <property type="molecule type" value="Genomic_DNA"/>
</dbReference>
<accession>Q5Y1C0</accession>
<name>Q5Y1C0_9ZZZZ</name>
<sequence length="69" mass="7623">MAITYDFQIVASNIPGIKQVVPQNEDAFCYLVDETQYTIFSDGSTALFDERIGDFISDAGHAHMCCNIA</sequence>